<dbReference type="EMBL" id="CP014862">
    <property type="protein sequence ID" value="ASJ02632.1"/>
    <property type="molecule type" value="Genomic_DNA"/>
</dbReference>
<dbReference type="PROSITE" id="PS00519">
    <property type="entry name" value="HTH_ASNC_1"/>
    <property type="match status" value="1"/>
</dbReference>
<dbReference type="Pfam" id="PF01037">
    <property type="entry name" value="AsnC_trans_reg"/>
    <property type="match status" value="1"/>
</dbReference>
<dbReference type="GO" id="GO:0043565">
    <property type="term" value="F:sequence-specific DNA binding"/>
    <property type="evidence" value="ECO:0007669"/>
    <property type="project" value="InterPro"/>
</dbReference>
<dbReference type="PROSITE" id="PS50956">
    <property type="entry name" value="HTH_ASNC_2"/>
    <property type="match status" value="1"/>
</dbReference>
<evidence type="ECO:0000256" key="2">
    <source>
        <dbReference type="ARBA" id="ARBA00023125"/>
    </source>
</evidence>
<dbReference type="RefSeq" id="WP_088857890.1">
    <property type="nucleotide sequence ID" value="NZ_CP014862.1"/>
</dbReference>
<dbReference type="Gene3D" id="3.30.70.920">
    <property type="match status" value="1"/>
</dbReference>
<evidence type="ECO:0000313" key="6">
    <source>
        <dbReference type="Proteomes" id="UP000250179"/>
    </source>
</evidence>
<dbReference type="Pfam" id="PF13412">
    <property type="entry name" value="HTH_24"/>
    <property type="match status" value="1"/>
</dbReference>
<dbReference type="InterPro" id="IPR036390">
    <property type="entry name" value="WH_DNA-bd_sf"/>
</dbReference>
<evidence type="ECO:0000259" key="4">
    <source>
        <dbReference type="PROSITE" id="PS50956"/>
    </source>
</evidence>
<dbReference type="SMART" id="SM00344">
    <property type="entry name" value="HTH_ASNC"/>
    <property type="match status" value="1"/>
</dbReference>
<dbReference type="InterPro" id="IPR011991">
    <property type="entry name" value="ArsR-like_HTH"/>
</dbReference>
<organism evidence="5 6">
    <name type="scientific">Thermococcus profundus</name>
    <dbReference type="NCBI Taxonomy" id="49899"/>
    <lineage>
        <taxon>Archaea</taxon>
        <taxon>Methanobacteriati</taxon>
        <taxon>Methanobacteriota</taxon>
        <taxon>Thermococci</taxon>
        <taxon>Thermococcales</taxon>
        <taxon>Thermococcaceae</taxon>
        <taxon>Thermococcus</taxon>
    </lineage>
</organism>
<dbReference type="AlphaFoldDB" id="A0A2Z2MD47"/>
<dbReference type="InterPro" id="IPR019887">
    <property type="entry name" value="Tscrpt_reg_AsnC/Lrp_C"/>
</dbReference>
<reference evidence="5 6" key="1">
    <citation type="submission" date="2016-03" db="EMBL/GenBank/DDBJ databases">
        <title>Complete genome sequence of Thermococcus profundus strain DT5432.</title>
        <authorList>
            <person name="Oger P.M."/>
        </authorList>
    </citation>
    <scope>NUCLEOTIDE SEQUENCE [LARGE SCALE GENOMIC DNA]</scope>
    <source>
        <strain evidence="5 6">DT 5432</strain>
    </source>
</reference>
<evidence type="ECO:0000256" key="3">
    <source>
        <dbReference type="ARBA" id="ARBA00023163"/>
    </source>
</evidence>
<dbReference type="PRINTS" id="PR00033">
    <property type="entry name" value="HTHASNC"/>
</dbReference>
<feature type="domain" description="HTH asnC-type" evidence="4">
    <location>
        <begin position="4"/>
        <end position="65"/>
    </location>
</feature>
<evidence type="ECO:0000313" key="5">
    <source>
        <dbReference type="EMBL" id="ASJ02632.1"/>
    </source>
</evidence>
<dbReference type="PANTHER" id="PTHR30154:SF50">
    <property type="entry name" value="TRANSCRIPTIONAL REGULATOR, ASNC FAMILY"/>
    <property type="match status" value="1"/>
</dbReference>
<dbReference type="Proteomes" id="UP000250179">
    <property type="component" value="Chromosome"/>
</dbReference>
<keyword evidence="1" id="KW-0805">Transcription regulation</keyword>
<dbReference type="GO" id="GO:0043200">
    <property type="term" value="P:response to amino acid"/>
    <property type="evidence" value="ECO:0007669"/>
    <property type="project" value="TreeGrafter"/>
</dbReference>
<protein>
    <submittedName>
        <fullName evidence="5">AsnC family transcriptional regulator</fullName>
    </submittedName>
</protein>
<dbReference type="GO" id="GO:0005829">
    <property type="term" value="C:cytosol"/>
    <property type="evidence" value="ECO:0007669"/>
    <property type="project" value="TreeGrafter"/>
</dbReference>
<dbReference type="KEGG" id="tprf:A3L09_04835"/>
<name>A0A2Z2MD47_THEPR</name>
<dbReference type="OrthoDB" id="6762at2157"/>
<proteinExistence type="predicted"/>
<keyword evidence="2" id="KW-0238">DNA-binding</keyword>
<dbReference type="InterPro" id="IPR019888">
    <property type="entry name" value="Tscrpt_reg_AsnC-like"/>
</dbReference>
<dbReference type="SUPFAM" id="SSF46785">
    <property type="entry name" value="Winged helix' DNA-binding domain"/>
    <property type="match status" value="1"/>
</dbReference>
<evidence type="ECO:0000256" key="1">
    <source>
        <dbReference type="ARBA" id="ARBA00023015"/>
    </source>
</evidence>
<sequence length="167" mass="19335">MPGIDEKDREILRILRREGRITLTELGRRVNLSPASVKNRLEKLEKLGAIKGYSAVIDHAFLDRYVRVFMLLKLKVEGPEIDWILAKFAATENVQSLYRTTGRTQVMIIAEFKDMEEMKRFAARLKNSLGNALDYIEWGTIYQSFKECWIENKAERRGSHGHKAGHL</sequence>
<dbReference type="InterPro" id="IPR011008">
    <property type="entry name" value="Dimeric_a/b-barrel"/>
</dbReference>
<keyword evidence="3" id="KW-0804">Transcription</keyword>
<dbReference type="Gene3D" id="1.10.10.10">
    <property type="entry name" value="Winged helix-like DNA-binding domain superfamily/Winged helix DNA-binding domain"/>
    <property type="match status" value="1"/>
</dbReference>
<dbReference type="SUPFAM" id="SSF54909">
    <property type="entry name" value="Dimeric alpha+beta barrel"/>
    <property type="match status" value="1"/>
</dbReference>
<dbReference type="InterPro" id="IPR019885">
    <property type="entry name" value="Tscrpt_reg_HTH_AsnC-type_CS"/>
</dbReference>
<gene>
    <name evidence="5" type="ORF">A3L09_04835</name>
</gene>
<accession>A0A2Z2MD47</accession>
<dbReference type="CDD" id="cd00090">
    <property type="entry name" value="HTH_ARSR"/>
    <property type="match status" value="1"/>
</dbReference>
<dbReference type="InterPro" id="IPR036388">
    <property type="entry name" value="WH-like_DNA-bd_sf"/>
</dbReference>
<dbReference type="InterPro" id="IPR000485">
    <property type="entry name" value="AsnC-type_HTH_dom"/>
</dbReference>
<dbReference type="GeneID" id="33319715"/>
<dbReference type="PANTHER" id="PTHR30154">
    <property type="entry name" value="LEUCINE-RESPONSIVE REGULATORY PROTEIN"/>
    <property type="match status" value="1"/>
</dbReference>
<keyword evidence="6" id="KW-1185">Reference proteome</keyword>